<dbReference type="InterPro" id="IPR044862">
    <property type="entry name" value="Pro_4_hyd_alph_FE2OG_OXY"/>
</dbReference>
<protein>
    <submittedName>
        <fullName evidence="7">Oxoglutarate/iron-dependent dioxygenase</fullName>
    </submittedName>
</protein>
<evidence type="ECO:0000256" key="1">
    <source>
        <dbReference type="ARBA" id="ARBA00001961"/>
    </source>
</evidence>
<dbReference type="GO" id="GO:0051213">
    <property type="term" value="F:dioxygenase activity"/>
    <property type="evidence" value="ECO:0007669"/>
    <property type="project" value="UniProtKB-KW"/>
</dbReference>
<dbReference type="Pfam" id="PF13640">
    <property type="entry name" value="2OG-FeII_Oxy_3"/>
    <property type="match status" value="1"/>
</dbReference>
<feature type="domain" description="Fe2OG dioxygenase" evidence="6">
    <location>
        <begin position="110"/>
        <end position="205"/>
    </location>
</feature>
<comment type="cofactor">
    <cofactor evidence="1">
        <name>L-ascorbate</name>
        <dbReference type="ChEBI" id="CHEBI:38290"/>
    </cofactor>
</comment>
<sequence length="238" mass="27966">MDPIKLANAKINITQSREGNNYKHEQPAPGIHIYNNVWPDGLNYIKQLDDDGRFVREDYIYDSDGKQISKEVGKKGVSTWITFEEPEKDLELCKVFEDIVDSYLWHYDLDPQSREYWRISKYTAGDYFGMHPDDSYGTPRTVAMVYYPNDDYEGGELEFINFGIKIKPKANQLFLFPASYIYEHKIHDIGDGNPRYTIVAFFSNITQRELDTRLAKIPFPYQANLQYLRDLNKDYHTK</sequence>
<evidence type="ECO:0000256" key="2">
    <source>
        <dbReference type="ARBA" id="ARBA00022723"/>
    </source>
</evidence>
<dbReference type="GO" id="GO:0005506">
    <property type="term" value="F:iron ion binding"/>
    <property type="evidence" value="ECO:0007669"/>
    <property type="project" value="InterPro"/>
</dbReference>
<dbReference type="PROSITE" id="PS51471">
    <property type="entry name" value="FE2OG_OXY"/>
    <property type="match status" value="1"/>
</dbReference>
<proteinExistence type="predicted"/>
<dbReference type="InterPro" id="IPR006620">
    <property type="entry name" value="Pro_4_hyd_alph"/>
</dbReference>
<name>A0A6J5NYN9_9CAUD</name>
<evidence type="ECO:0000256" key="3">
    <source>
        <dbReference type="ARBA" id="ARBA00022964"/>
    </source>
</evidence>
<dbReference type="EMBL" id="LR796766">
    <property type="protein sequence ID" value="CAB4164780.1"/>
    <property type="molecule type" value="Genomic_DNA"/>
</dbReference>
<dbReference type="SMART" id="SM00702">
    <property type="entry name" value="P4Hc"/>
    <property type="match status" value="1"/>
</dbReference>
<dbReference type="InterPro" id="IPR005123">
    <property type="entry name" value="Oxoglu/Fe-dep_dioxygenase_dom"/>
</dbReference>
<evidence type="ECO:0000256" key="5">
    <source>
        <dbReference type="ARBA" id="ARBA00023004"/>
    </source>
</evidence>
<organism evidence="7">
    <name type="scientific">uncultured Caudovirales phage</name>
    <dbReference type="NCBI Taxonomy" id="2100421"/>
    <lineage>
        <taxon>Viruses</taxon>
        <taxon>Duplodnaviria</taxon>
        <taxon>Heunggongvirae</taxon>
        <taxon>Uroviricota</taxon>
        <taxon>Caudoviricetes</taxon>
        <taxon>Peduoviridae</taxon>
        <taxon>Maltschvirus</taxon>
        <taxon>Maltschvirus maltsch</taxon>
    </lineage>
</organism>
<gene>
    <name evidence="7" type="ORF">UFOVP828_117</name>
</gene>
<evidence type="ECO:0000313" key="7">
    <source>
        <dbReference type="EMBL" id="CAB4164780.1"/>
    </source>
</evidence>
<dbReference type="GO" id="GO:0031418">
    <property type="term" value="F:L-ascorbic acid binding"/>
    <property type="evidence" value="ECO:0007669"/>
    <property type="project" value="InterPro"/>
</dbReference>
<reference evidence="7" key="1">
    <citation type="submission" date="2020-04" db="EMBL/GenBank/DDBJ databases">
        <authorList>
            <person name="Chiriac C."/>
            <person name="Salcher M."/>
            <person name="Ghai R."/>
            <person name="Kavagutti S V."/>
        </authorList>
    </citation>
    <scope>NUCLEOTIDE SEQUENCE</scope>
</reference>
<keyword evidence="4" id="KW-0560">Oxidoreductase</keyword>
<keyword evidence="5" id="KW-0408">Iron</keyword>
<keyword evidence="2" id="KW-0479">Metal-binding</keyword>
<dbReference type="Gene3D" id="2.60.120.620">
    <property type="entry name" value="q2cbj1_9rhob like domain"/>
    <property type="match status" value="1"/>
</dbReference>
<keyword evidence="3 7" id="KW-0223">Dioxygenase</keyword>
<evidence type="ECO:0000256" key="4">
    <source>
        <dbReference type="ARBA" id="ARBA00023002"/>
    </source>
</evidence>
<accession>A0A6J5NYN9</accession>
<dbReference type="GO" id="GO:0016705">
    <property type="term" value="F:oxidoreductase activity, acting on paired donors, with incorporation or reduction of molecular oxygen"/>
    <property type="evidence" value="ECO:0007669"/>
    <property type="project" value="InterPro"/>
</dbReference>
<evidence type="ECO:0000259" key="6">
    <source>
        <dbReference type="PROSITE" id="PS51471"/>
    </source>
</evidence>